<protein>
    <submittedName>
        <fullName evidence="1">Uncharacterized protein</fullName>
    </submittedName>
</protein>
<name>A0ABT0VJ80_9LACO</name>
<accession>A0ABT0VJ80</accession>
<gene>
    <name evidence="1" type="ORF">KAK10_04530</name>
</gene>
<comment type="caution">
    <text evidence="1">The sequence shown here is derived from an EMBL/GenBank/DDBJ whole genome shotgun (WGS) entry which is preliminary data.</text>
</comment>
<dbReference type="EMBL" id="JAGMVS010000055">
    <property type="protein sequence ID" value="MCM2437183.1"/>
    <property type="molecule type" value="Genomic_DNA"/>
</dbReference>
<evidence type="ECO:0000313" key="2">
    <source>
        <dbReference type="Proteomes" id="UP001057481"/>
    </source>
</evidence>
<proteinExistence type="predicted"/>
<dbReference type="RefSeq" id="WP_205144314.1">
    <property type="nucleotide sequence ID" value="NZ_JAFBDN010000032.1"/>
</dbReference>
<keyword evidence="2" id="KW-1185">Reference proteome</keyword>
<reference evidence="1" key="1">
    <citation type="submission" date="2021-04" db="EMBL/GenBank/DDBJ databases">
        <title>Taxonomic assessment of Weissella genus.</title>
        <authorList>
            <person name="Fanelli F."/>
            <person name="Chieffi D."/>
            <person name="Dell'Aquila A."/>
            <person name="Gyu-Sung C."/>
            <person name="Franz C.M.A.P."/>
            <person name="Fusco V."/>
        </authorList>
    </citation>
    <scope>NUCLEOTIDE SEQUENCE</scope>
    <source>
        <strain evidence="1">LMG 25373</strain>
    </source>
</reference>
<dbReference type="Proteomes" id="UP001057481">
    <property type="component" value="Unassembled WGS sequence"/>
</dbReference>
<organism evidence="1 2">
    <name type="scientific">Periweissella beninensis</name>
    <dbReference type="NCBI Taxonomy" id="504936"/>
    <lineage>
        <taxon>Bacteria</taxon>
        <taxon>Bacillati</taxon>
        <taxon>Bacillota</taxon>
        <taxon>Bacilli</taxon>
        <taxon>Lactobacillales</taxon>
        <taxon>Lactobacillaceae</taxon>
        <taxon>Periweissella</taxon>
    </lineage>
</organism>
<sequence length="58" mass="7033">MSDYFELLEKLRQQEIDEFVVEVNDFTAFHKIWQTYQYQNQIKGEAARGGKITYRRSL</sequence>
<evidence type="ECO:0000313" key="1">
    <source>
        <dbReference type="EMBL" id="MCM2437183.1"/>
    </source>
</evidence>